<dbReference type="Pfam" id="PF07336">
    <property type="entry name" value="ABATE"/>
    <property type="match status" value="1"/>
</dbReference>
<reference evidence="2" key="1">
    <citation type="submission" date="2023-01" db="EMBL/GenBank/DDBJ databases">
        <title>The genome sequence of Kordiimonadaceae bacterium 6D33.</title>
        <authorList>
            <person name="Liu Y."/>
        </authorList>
    </citation>
    <scope>NUCLEOTIDE SEQUENCE</scope>
    <source>
        <strain evidence="2">6D33</strain>
    </source>
</reference>
<dbReference type="SUPFAM" id="SSF160904">
    <property type="entry name" value="Jann2411-like"/>
    <property type="match status" value="1"/>
</dbReference>
<dbReference type="EMBL" id="CP116805">
    <property type="protein sequence ID" value="WCL54533.1"/>
    <property type="molecule type" value="Genomic_DNA"/>
</dbReference>
<dbReference type="InterPro" id="IPR023286">
    <property type="entry name" value="ABATE_dom_sf"/>
</dbReference>
<gene>
    <name evidence="2" type="ORF">PH603_02020</name>
</gene>
<dbReference type="KEGG" id="gso:PH603_02020"/>
<dbReference type="RefSeq" id="WP_289504252.1">
    <property type="nucleotide sequence ID" value="NZ_CP116805.1"/>
</dbReference>
<dbReference type="Proteomes" id="UP001217500">
    <property type="component" value="Chromosome"/>
</dbReference>
<accession>A0AAE9XNY4</accession>
<proteinExistence type="predicted"/>
<dbReference type="Pfam" id="PF11706">
    <property type="entry name" value="zf-CGNR"/>
    <property type="match status" value="1"/>
</dbReference>
<dbReference type="Gene3D" id="1.10.3300.10">
    <property type="entry name" value="Jann2411-like domain"/>
    <property type="match status" value="1"/>
</dbReference>
<dbReference type="AlphaFoldDB" id="A0AAE9XNY4"/>
<evidence type="ECO:0000313" key="2">
    <source>
        <dbReference type="EMBL" id="WCL54533.1"/>
    </source>
</evidence>
<name>A0AAE9XNY4_9PROT</name>
<evidence type="ECO:0000313" key="3">
    <source>
        <dbReference type="Proteomes" id="UP001217500"/>
    </source>
</evidence>
<keyword evidence="3" id="KW-1185">Reference proteome</keyword>
<organism evidence="2 3">
    <name type="scientific">Gimibacter soli</name>
    <dbReference type="NCBI Taxonomy" id="3024400"/>
    <lineage>
        <taxon>Bacteria</taxon>
        <taxon>Pseudomonadati</taxon>
        <taxon>Pseudomonadota</taxon>
        <taxon>Alphaproteobacteria</taxon>
        <taxon>Kordiimonadales</taxon>
        <taxon>Temperatibacteraceae</taxon>
        <taxon>Gimibacter</taxon>
    </lineage>
</organism>
<dbReference type="PANTHER" id="PTHR35525:SF3">
    <property type="entry name" value="BLL6575 PROTEIN"/>
    <property type="match status" value="1"/>
</dbReference>
<dbReference type="InterPro" id="IPR010852">
    <property type="entry name" value="ABATE"/>
</dbReference>
<feature type="domain" description="Zinc finger CGNR" evidence="1">
    <location>
        <begin position="186"/>
        <end position="229"/>
    </location>
</feature>
<dbReference type="PANTHER" id="PTHR35525">
    <property type="entry name" value="BLL6575 PROTEIN"/>
    <property type="match status" value="1"/>
</dbReference>
<dbReference type="InterPro" id="IPR021005">
    <property type="entry name" value="Znf_CGNR"/>
</dbReference>
<sequence>MIALNATAGVSGFTLLERKNAMTDTMPRIEAHEFTIADFIGGHPALDFANTITSWDQAPRDWIDTYSRLVDWAVMGGLVDTNRAAALRKAAANDRQQAEKALARAKDLRLALHSLFSALAENREPENDILLKVEAFWRRALASHTITCIDGRLVVVSASRAADLDEISDRLARHAVDLAGTFPAGRLRQCAGDRCGWLFVDHSKAGRRRWCDMATCGNNAKARRHQARQRSAS</sequence>
<evidence type="ECO:0000259" key="1">
    <source>
        <dbReference type="Pfam" id="PF11706"/>
    </source>
</evidence>
<protein>
    <submittedName>
        <fullName evidence="2">CGNR zinc finger domain-containing protein</fullName>
    </submittedName>
</protein>